<evidence type="ECO:0000313" key="1">
    <source>
        <dbReference type="EMBL" id="WCT55884.1"/>
    </source>
</evidence>
<dbReference type="RefSeq" id="WP_273614231.1">
    <property type="nucleotide sequence ID" value="NZ_CP117416.1"/>
</dbReference>
<dbReference type="KEGG" id="pka:PQ456_22510"/>
<name>A0AAX3M0U3_9BACL</name>
<evidence type="ECO:0008006" key="3">
    <source>
        <dbReference type="Google" id="ProtNLM"/>
    </source>
</evidence>
<gene>
    <name evidence="1" type="ORF">PQ456_22510</name>
</gene>
<organism evidence="1 2">
    <name type="scientific">Paenibacillus kyungheensis</name>
    <dbReference type="NCBI Taxonomy" id="1452732"/>
    <lineage>
        <taxon>Bacteria</taxon>
        <taxon>Bacillati</taxon>
        <taxon>Bacillota</taxon>
        <taxon>Bacilli</taxon>
        <taxon>Bacillales</taxon>
        <taxon>Paenibacillaceae</taxon>
        <taxon>Paenibacillus</taxon>
    </lineage>
</organism>
<accession>A0AAX3M0U3</accession>
<dbReference type="EMBL" id="CP117416">
    <property type="protein sequence ID" value="WCT55884.1"/>
    <property type="molecule type" value="Genomic_DNA"/>
</dbReference>
<reference evidence="1 2" key="1">
    <citation type="submission" date="2023-02" db="EMBL/GenBank/DDBJ databases">
        <title>Genome sequence of Paenibacillus kyungheensis KACC 18744.</title>
        <authorList>
            <person name="Kim S."/>
            <person name="Heo J."/>
            <person name="Kwon S.-W."/>
        </authorList>
    </citation>
    <scope>NUCLEOTIDE SEQUENCE [LARGE SCALE GENOMIC DNA]</scope>
    <source>
        <strain evidence="1 2">KACC 18744</strain>
    </source>
</reference>
<dbReference type="Proteomes" id="UP001220509">
    <property type="component" value="Chromosome"/>
</dbReference>
<dbReference type="AlphaFoldDB" id="A0AAX3M0U3"/>
<proteinExistence type="predicted"/>
<protein>
    <recommendedName>
        <fullName evidence="3">Phosphoglycerate mutase</fullName>
    </recommendedName>
</protein>
<sequence>MTNLFYIVRHAIKEKLIGDVDITAQGIIEAKKNSTLFSTIKYQSNLFKPSSKS</sequence>
<keyword evidence="2" id="KW-1185">Reference proteome</keyword>
<evidence type="ECO:0000313" key="2">
    <source>
        <dbReference type="Proteomes" id="UP001220509"/>
    </source>
</evidence>